<reference evidence="1 2" key="1">
    <citation type="submission" date="2024-03" db="EMBL/GenBank/DDBJ databases">
        <authorList>
            <person name="Gkanogiannis A."/>
            <person name="Becerra Lopez-Lavalle L."/>
        </authorList>
    </citation>
    <scope>NUCLEOTIDE SEQUENCE [LARGE SCALE GENOMIC DNA]</scope>
</reference>
<dbReference type="EMBL" id="OZ021739">
    <property type="protein sequence ID" value="CAK9321843.1"/>
    <property type="molecule type" value="Genomic_DNA"/>
</dbReference>
<accession>A0ABP0YMU3</accession>
<name>A0ABP0YMU3_9ROSI</name>
<protein>
    <submittedName>
        <fullName evidence="1">Uncharacterized protein</fullName>
    </submittedName>
</protein>
<gene>
    <name evidence="1" type="ORF">CITCOLO1_LOCUS13936</name>
</gene>
<sequence length="155" mass="18115">MYTIADLILSSFVQSLKNPRPHPYLRLQMAGMWLALSHHESLSWFPYVTYFSSQFGPQYSIPRLTVSRDSGFYEWNRRFESFLPSPRNQQKNSCRRSQLLSFPSYPPFLSLQGLLDHFLLVLPPWSKSILVGFASKTWSLMPGEIFDTWSLFEVP</sequence>
<keyword evidence="2" id="KW-1185">Reference proteome</keyword>
<dbReference type="Proteomes" id="UP001642487">
    <property type="component" value="Chromosome 5"/>
</dbReference>
<evidence type="ECO:0000313" key="2">
    <source>
        <dbReference type="Proteomes" id="UP001642487"/>
    </source>
</evidence>
<organism evidence="1 2">
    <name type="scientific">Citrullus colocynthis</name>
    <name type="common">colocynth</name>
    <dbReference type="NCBI Taxonomy" id="252529"/>
    <lineage>
        <taxon>Eukaryota</taxon>
        <taxon>Viridiplantae</taxon>
        <taxon>Streptophyta</taxon>
        <taxon>Embryophyta</taxon>
        <taxon>Tracheophyta</taxon>
        <taxon>Spermatophyta</taxon>
        <taxon>Magnoliopsida</taxon>
        <taxon>eudicotyledons</taxon>
        <taxon>Gunneridae</taxon>
        <taxon>Pentapetalae</taxon>
        <taxon>rosids</taxon>
        <taxon>fabids</taxon>
        <taxon>Cucurbitales</taxon>
        <taxon>Cucurbitaceae</taxon>
        <taxon>Benincaseae</taxon>
        <taxon>Citrullus</taxon>
    </lineage>
</organism>
<proteinExistence type="predicted"/>
<evidence type="ECO:0000313" key="1">
    <source>
        <dbReference type="EMBL" id="CAK9321843.1"/>
    </source>
</evidence>